<keyword evidence="9 14" id="KW-1133">Transmembrane helix</keyword>
<comment type="function">
    <text evidence="14 15">Catalyzes the oxidation of protoporphyrinogen IX to protoporphyrin IX.</text>
</comment>
<dbReference type="GO" id="GO:0070818">
    <property type="term" value="F:protoporphyrinogen oxidase activity"/>
    <property type="evidence" value="ECO:0007669"/>
    <property type="project" value="UniProtKB-UniRule"/>
</dbReference>
<comment type="catalytic activity">
    <reaction evidence="13 14 15">
        <text>protoporphyrinogen IX + 3 A = protoporphyrin IX + 3 AH2</text>
        <dbReference type="Rhea" id="RHEA:62000"/>
        <dbReference type="ChEBI" id="CHEBI:13193"/>
        <dbReference type="ChEBI" id="CHEBI:17499"/>
        <dbReference type="ChEBI" id="CHEBI:57306"/>
        <dbReference type="ChEBI" id="CHEBI:57307"/>
    </reaction>
</comment>
<keyword evidence="17" id="KW-1185">Reference proteome</keyword>
<evidence type="ECO:0000256" key="12">
    <source>
        <dbReference type="ARBA" id="ARBA00023136"/>
    </source>
</evidence>
<evidence type="ECO:0000256" key="10">
    <source>
        <dbReference type="ARBA" id="ARBA00023002"/>
    </source>
</evidence>
<evidence type="ECO:0000256" key="13">
    <source>
        <dbReference type="ARBA" id="ARBA00048390"/>
    </source>
</evidence>
<accession>A0A858PZ98</accession>
<dbReference type="GO" id="GO:0006782">
    <property type="term" value="P:protoporphyrinogen IX biosynthetic process"/>
    <property type="evidence" value="ECO:0007669"/>
    <property type="project" value="UniProtKB-UniRule"/>
</dbReference>
<evidence type="ECO:0000256" key="14">
    <source>
        <dbReference type="HAMAP-Rule" id="MF_02239"/>
    </source>
</evidence>
<comment type="similarity">
    <text evidence="3 14 15">Belongs to the HemJ family.</text>
</comment>
<feature type="transmembrane region" description="Helical" evidence="14">
    <location>
        <begin position="95"/>
        <end position="115"/>
    </location>
</feature>
<keyword evidence="10 14" id="KW-0560">Oxidoreductase</keyword>
<comment type="subcellular location">
    <subcellularLocation>
        <location evidence="1 14">Cell membrane</location>
        <topology evidence="1 14">Multi-pass membrane protein</topology>
    </subcellularLocation>
</comment>
<proteinExistence type="inferred from homology"/>
<dbReference type="EC" id="1.3.99.-" evidence="14 15"/>
<evidence type="ECO:0000256" key="15">
    <source>
        <dbReference type="PIRNR" id="PIRNR004638"/>
    </source>
</evidence>
<evidence type="ECO:0000256" key="5">
    <source>
        <dbReference type="ARBA" id="ARBA00022475"/>
    </source>
</evidence>
<dbReference type="InterPro" id="IPR005265">
    <property type="entry name" value="HemJ-like"/>
</dbReference>
<comment type="cofactor">
    <cofactor evidence="14 15">
        <name>heme b</name>
        <dbReference type="ChEBI" id="CHEBI:60344"/>
    </cofactor>
    <text evidence="14 15">Binds 1 heme b (iron(II)-protoporphyrin IX) group per subunit.</text>
</comment>
<dbReference type="Proteomes" id="UP000500930">
    <property type="component" value="Chromosome"/>
</dbReference>
<keyword evidence="5 14" id="KW-1003">Cell membrane</keyword>
<evidence type="ECO:0000313" key="16">
    <source>
        <dbReference type="EMBL" id="QJC27936.1"/>
    </source>
</evidence>
<organism evidence="16 17">
    <name type="scientific">Anaplasma platys</name>
    <dbReference type="NCBI Taxonomy" id="949"/>
    <lineage>
        <taxon>Bacteria</taxon>
        <taxon>Pseudomonadati</taxon>
        <taxon>Pseudomonadota</taxon>
        <taxon>Alphaproteobacteria</taxon>
        <taxon>Rickettsiales</taxon>
        <taxon>Anaplasmataceae</taxon>
        <taxon>Anaplasma</taxon>
    </lineage>
</organism>
<dbReference type="HAMAP" id="MF_02239">
    <property type="entry name" value="HemJ"/>
    <property type="match status" value="1"/>
</dbReference>
<dbReference type="UniPathway" id="UPA00251">
    <property type="reaction ID" value="UER00324"/>
</dbReference>
<comment type="pathway">
    <text evidence="2 14 15">Porphyrin-containing compound metabolism; protoporphyrin-IX biosynthesis; protoporphyrin-IX from protoporphyrinogen-IX: step 1/1.</text>
</comment>
<dbReference type="GO" id="GO:0046872">
    <property type="term" value="F:metal ion binding"/>
    <property type="evidence" value="ECO:0007669"/>
    <property type="project" value="UniProtKB-UniRule"/>
</dbReference>
<keyword evidence="7 14" id="KW-0812">Transmembrane</keyword>
<gene>
    <name evidence="16" type="ORF">ANPL_04465</name>
</gene>
<dbReference type="PIRSF" id="PIRSF004638">
    <property type="entry name" value="UCP004638"/>
    <property type="match status" value="1"/>
</dbReference>
<feature type="transmembrane region" description="Helical" evidence="14">
    <location>
        <begin position="67"/>
        <end position="89"/>
    </location>
</feature>
<feature type="transmembrane region" description="Helical" evidence="14">
    <location>
        <begin position="20"/>
        <end position="40"/>
    </location>
</feature>
<dbReference type="EMBL" id="CP046391">
    <property type="protein sequence ID" value="QJC27936.1"/>
    <property type="molecule type" value="Genomic_DNA"/>
</dbReference>
<feature type="transmembrane region" description="Helical" evidence="14">
    <location>
        <begin position="136"/>
        <end position="158"/>
    </location>
</feature>
<dbReference type="KEGG" id="aplt:ANPL_04465"/>
<evidence type="ECO:0000256" key="7">
    <source>
        <dbReference type="ARBA" id="ARBA00022692"/>
    </source>
</evidence>
<feature type="binding site" description="axial binding residue" evidence="14">
    <location>
        <position position="26"/>
    </location>
    <ligand>
        <name>heme</name>
        <dbReference type="ChEBI" id="CHEBI:30413"/>
    </ligand>
    <ligandPart>
        <name>Fe</name>
        <dbReference type="ChEBI" id="CHEBI:18248"/>
    </ligandPart>
</feature>
<protein>
    <recommendedName>
        <fullName evidence="4 14">Protoporphyrinogen IX oxidase</fullName>
        <shortName evidence="14">PPO</shortName>
        <ecNumber evidence="14 15">1.3.99.-</ecNumber>
    </recommendedName>
</protein>
<sequence>MLVLARKQVTLVESLYHVGLFVEAFHVISVIMWMAGMLYLPRLYVYHASTEPHSDASSLISTMERRLMLYIMHPAMASTVLLGTTLAIIEQAYLFGWFWIKMVFVACMLLLHMFFARCRKSFALNKRVHSALFFKILNETVTVLIVCIVLTVIVVRHLTT</sequence>
<evidence type="ECO:0000256" key="1">
    <source>
        <dbReference type="ARBA" id="ARBA00004651"/>
    </source>
</evidence>
<evidence type="ECO:0000313" key="17">
    <source>
        <dbReference type="Proteomes" id="UP000500930"/>
    </source>
</evidence>
<keyword evidence="6 14" id="KW-0349">Heme</keyword>
<evidence type="ECO:0000256" key="9">
    <source>
        <dbReference type="ARBA" id="ARBA00022989"/>
    </source>
</evidence>
<evidence type="ECO:0000256" key="2">
    <source>
        <dbReference type="ARBA" id="ARBA00005073"/>
    </source>
</evidence>
<dbReference type="PANTHER" id="PTHR40255">
    <property type="entry name" value="UPF0093 MEMBRANE PROTEIN SLR1790"/>
    <property type="match status" value="1"/>
</dbReference>
<dbReference type="Pfam" id="PF03653">
    <property type="entry name" value="UPF0093"/>
    <property type="match status" value="1"/>
</dbReference>
<keyword evidence="12 14" id="KW-0472">Membrane</keyword>
<feature type="binding site" description="axial binding residue" evidence="14">
    <location>
        <position position="101"/>
    </location>
    <ligand>
        <name>heme</name>
        <dbReference type="ChEBI" id="CHEBI:30413"/>
    </ligand>
    <ligandPart>
        <name>Fe</name>
        <dbReference type="ChEBI" id="CHEBI:18248"/>
    </ligandPart>
</feature>
<dbReference type="AlphaFoldDB" id="A0A858PZ98"/>
<evidence type="ECO:0000256" key="11">
    <source>
        <dbReference type="ARBA" id="ARBA00023004"/>
    </source>
</evidence>
<evidence type="ECO:0000256" key="3">
    <source>
        <dbReference type="ARBA" id="ARBA00006501"/>
    </source>
</evidence>
<reference evidence="16 17" key="1">
    <citation type="journal article" date="2020" name="Pathogens">
        <title>First Whole Genome Sequence of Anaplasma platys, an Obligate Intracellular Rickettsial Pathogen of Dogs.</title>
        <authorList>
            <person name="Llanes A."/>
            <person name="Rajeev S."/>
        </authorList>
    </citation>
    <scope>NUCLEOTIDE SEQUENCE [LARGE SCALE GENOMIC DNA]</scope>
    <source>
        <strain evidence="16 17">S3</strain>
    </source>
</reference>
<evidence type="ECO:0000256" key="8">
    <source>
        <dbReference type="ARBA" id="ARBA00022723"/>
    </source>
</evidence>
<evidence type="ECO:0000256" key="6">
    <source>
        <dbReference type="ARBA" id="ARBA00022617"/>
    </source>
</evidence>
<dbReference type="GO" id="GO:0005886">
    <property type="term" value="C:plasma membrane"/>
    <property type="evidence" value="ECO:0007669"/>
    <property type="project" value="UniProtKB-SubCell"/>
</dbReference>
<name>A0A858PZ98_9RICK</name>
<keyword evidence="11 14" id="KW-0408">Iron</keyword>
<dbReference type="PANTHER" id="PTHR40255:SF1">
    <property type="entry name" value="PROTOPORPHYRINOGEN IX OXIDASE"/>
    <property type="match status" value="1"/>
</dbReference>
<comment type="subunit">
    <text evidence="14">Homodimer.</text>
</comment>
<evidence type="ECO:0000256" key="4">
    <source>
        <dbReference type="ARBA" id="ARBA00017504"/>
    </source>
</evidence>
<keyword evidence="8 14" id="KW-0479">Metal-binding</keyword>